<dbReference type="GO" id="GO:0008083">
    <property type="term" value="F:growth factor activity"/>
    <property type="evidence" value="ECO:0007669"/>
    <property type="project" value="UniProtKB-KW"/>
</dbReference>
<evidence type="ECO:0000313" key="16">
    <source>
        <dbReference type="Proteomes" id="UP000314982"/>
    </source>
</evidence>
<dbReference type="InterPro" id="IPR007110">
    <property type="entry name" value="Ig-like_dom"/>
</dbReference>
<dbReference type="SUPFAM" id="SSF48726">
    <property type="entry name" value="Immunoglobulin"/>
    <property type="match status" value="1"/>
</dbReference>
<keyword evidence="9 13" id="KW-0472">Membrane</keyword>
<dbReference type="Gene3D" id="2.60.40.10">
    <property type="entry name" value="Immunoglobulins"/>
    <property type="match status" value="1"/>
</dbReference>
<dbReference type="PROSITE" id="PS50835">
    <property type="entry name" value="IG_LIKE"/>
    <property type="match status" value="1"/>
</dbReference>
<evidence type="ECO:0000259" key="14">
    <source>
        <dbReference type="PROSITE" id="PS50835"/>
    </source>
</evidence>
<proteinExistence type="predicted"/>
<feature type="compositionally biased region" description="Basic and acidic residues" evidence="12">
    <location>
        <begin position="421"/>
        <end position="434"/>
    </location>
</feature>
<dbReference type="Pfam" id="PF02158">
    <property type="entry name" value="Neuregulin"/>
    <property type="match status" value="1"/>
</dbReference>
<feature type="domain" description="Ig-like" evidence="14">
    <location>
        <begin position="140"/>
        <end position="227"/>
    </location>
</feature>
<dbReference type="InterPro" id="IPR057909">
    <property type="entry name" value="NRG2_N"/>
</dbReference>
<evidence type="ECO:0000256" key="10">
    <source>
        <dbReference type="ARBA" id="ARBA00023157"/>
    </source>
</evidence>
<dbReference type="InterPro" id="IPR036179">
    <property type="entry name" value="Ig-like_dom_sf"/>
</dbReference>
<dbReference type="InterPro" id="IPR013098">
    <property type="entry name" value="Ig_I-set"/>
</dbReference>
<evidence type="ECO:0000256" key="12">
    <source>
        <dbReference type="SAM" id="MobiDB-lite"/>
    </source>
</evidence>
<feature type="region of interest" description="Disordered" evidence="12">
    <location>
        <begin position="543"/>
        <end position="706"/>
    </location>
</feature>
<name>A0A4W5KV87_9TELE</name>
<reference evidence="15" key="2">
    <citation type="submission" date="2025-08" db="UniProtKB">
        <authorList>
            <consortium name="Ensembl"/>
        </authorList>
    </citation>
    <scope>IDENTIFICATION</scope>
</reference>
<evidence type="ECO:0000256" key="7">
    <source>
        <dbReference type="ARBA" id="ARBA00022989"/>
    </source>
</evidence>
<dbReference type="GeneTree" id="ENSGT00940000158778"/>
<feature type="region of interest" description="Disordered" evidence="12">
    <location>
        <begin position="410"/>
        <end position="456"/>
    </location>
</feature>
<dbReference type="SMART" id="SM00408">
    <property type="entry name" value="IGc2"/>
    <property type="match status" value="1"/>
</dbReference>
<dbReference type="InterPro" id="IPR013783">
    <property type="entry name" value="Ig-like_fold"/>
</dbReference>
<feature type="compositionally biased region" description="Acidic residues" evidence="12">
    <location>
        <begin position="631"/>
        <end position="641"/>
    </location>
</feature>
<evidence type="ECO:0000256" key="8">
    <source>
        <dbReference type="ARBA" id="ARBA00023030"/>
    </source>
</evidence>
<dbReference type="GO" id="GO:0035556">
    <property type="term" value="P:intracellular signal transduction"/>
    <property type="evidence" value="ECO:0007669"/>
    <property type="project" value="TreeGrafter"/>
</dbReference>
<evidence type="ECO:0000313" key="15">
    <source>
        <dbReference type="Ensembl" id="ENSHHUP00000021278.1"/>
    </source>
</evidence>
<feature type="compositionally biased region" description="Basic residues" evidence="12">
    <location>
        <begin position="600"/>
        <end position="609"/>
    </location>
</feature>
<reference evidence="15" key="3">
    <citation type="submission" date="2025-09" db="UniProtKB">
        <authorList>
            <consortium name="Ensembl"/>
        </authorList>
    </citation>
    <scope>IDENTIFICATION</scope>
</reference>
<feature type="compositionally biased region" description="Polar residues" evidence="12">
    <location>
        <begin position="435"/>
        <end position="456"/>
    </location>
</feature>
<dbReference type="STRING" id="62062.ENSHHUP00000021278"/>
<protein>
    <submittedName>
        <fullName evidence="15">Neuregulin 2b</fullName>
    </submittedName>
</protein>
<evidence type="ECO:0000256" key="6">
    <source>
        <dbReference type="ARBA" id="ARBA00022692"/>
    </source>
</evidence>
<evidence type="ECO:0000256" key="13">
    <source>
        <dbReference type="SAM" id="Phobius"/>
    </source>
</evidence>
<keyword evidence="7 13" id="KW-1133">Transmembrane helix</keyword>
<keyword evidence="5" id="KW-0245">EGF-like domain</keyword>
<dbReference type="PANTHER" id="PTHR11100:SF20">
    <property type="entry name" value="PRO-NEUREGULIN-2, MEMBRANE-BOUND ISOFORM"/>
    <property type="match status" value="1"/>
</dbReference>
<reference evidence="16" key="1">
    <citation type="submission" date="2018-06" db="EMBL/GenBank/DDBJ databases">
        <title>Genome assembly of Danube salmon.</title>
        <authorList>
            <person name="Macqueen D.J."/>
            <person name="Gundappa M.K."/>
        </authorList>
    </citation>
    <scope>NUCLEOTIDE SEQUENCE [LARGE SCALE GENOMIC DNA]</scope>
</reference>
<keyword evidence="16" id="KW-1185">Reference proteome</keyword>
<dbReference type="GO" id="GO:0007399">
    <property type="term" value="P:nervous system development"/>
    <property type="evidence" value="ECO:0007669"/>
    <property type="project" value="InterPro"/>
</dbReference>
<dbReference type="Pfam" id="PF07679">
    <property type="entry name" value="I-set"/>
    <property type="match status" value="1"/>
</dbReference>
<keyword evidence="6 13" id="KW-0812">Transmembrane</keyword>
<dbReference type="AlphaFoldDB" id="A0A4W5KV87"/>
<dbReference type="PANTHER" id="PTHR11100">
    <property type="entry name" value="HEREGULIN-NEUREGULIN FAMILY MEMBER"/>
    <property type="match status" value="1"/>
</dbReference>
<dbReference type="FunFam" id="2.60.40.10:FF:001588">
    <property type="entry name" value="Neuregulin 2a"/>
    <property type="match status" value="1"/>
</dbReference>
<dbReference type="InterPro" id="IPR003598">
    <property type="entry name" value="Ig_sub2"/>
</dbReference>
<evidence type="ECO:0000256" key="5">
    <source>
        <dbReference type="ARBA" id="ARBA00022536"/>
    </source>
</evidence>
<comment type="subcellular location">
    <subcellularLocation>
        <location evidence="1">Cell membrane</location>
        <topology evidence="1">Single-pass type I membrane protein</topology>
    </subcellularLocation>
    <subcellularLocation>
        <location evidence="2">Secreted</location>
    </subcellularLocation>
</comment>
<evidence type="ECO:0000256" key="3">
    <source>
        <dbReference type="ARBA" id="ARBA00022475"/>
    </source>
</evidence>
<dbReference type="PROSITE" id="PS51257">
    <property type="entry name" value="PROKAR_LIPOPROTEIN"/>
    <property type="match status" value="1"/>
</dbReference>
<evidence type="ECO:0000256" key="2">
    <source>
        <dbReference type="ARBA" id="ARBA00004613"/>
    </source>
</evidence>
<dbReference type="GO" id="GO:0005886">
    <property type="term" value="C:plasma membrane"/>
    <property type="evidence" value="ECO:0007669"/>
    <property type="project" value="UniProtKB-SubCell"/>
</dbReference>
<keyword evidence="4" id="KW-0964">Secreted</keyword>
<dbReference type="InterPro" id="IPR002154">
    <property type="entry name" value="Neuregulin_C"/>
</dbReference>
<feature type="compositionally biased region" description="Low complexity" evidence="12">
    <location>
        <begin position="687"/>
        <end position="698"/>
    </location>
</feature>
<dbReference type="Pfam" id="PF25518">
    <property type="entry name" value="NRG2_N"/>
    <property type="match status" value="1"/>
</dbReference>
<evidence type="ECO:0000256" key="4">
    <source>
        <dbReference type="ARBA" id="ARBA00022525"/>
    </source>
</evidence>
<sequence>MRLDPVHFSMLVIGVSFACYAPSLNSLQDQAYRSAVVIEGEVRSSPENVSREPYSVNVKVLDVWPVNSGGLEREQLVTVGDFSSEAPCTTVEENHRYIFFMDPTGEPLVFKASFAPLDASGTDLKKDVESVLCEDCAVAPKLRPMRGQSLMEGERLYLKCEASGNPSPSFRWYKDGRELQRGKDVKIKTNRKNSKVQINRARLEDSGNYTCVVENMLGQESTTSSISVQSLTTTLSPGSSHARRCNDTEKSYCVNGGDCYFIHGINQLSYDYYLKLVLFPFHCVQLSALAEHLGIEFMEAEELYQRRVLTITGICVALLVVGMVCVVAYCKTKKQRKKIHGHLNQNVNQNQCVEQPNRMLANGPNHPGPGPEEIPMVDYISKNAPTTECSIIQHGPEEAVNYAESRMSTRSHHSSTVSHNSRHEERTWSIERTDSMNSDCQSGALSSSVGTSKCSSPTCMEARARRAAYWGCSEGASLQYGDSYDSLRDSPHSDRYVSALTTPARLSPIEFHYPPLPPQVPTFQITSPNTGHALALPPAAAAYQRDDDQPLLRCPQPRRPRQPYLTESTGSLPSSPYHLPDDEAYETTQEYASSREPIRSRRRPRRNRLNGHVSQRAMGQRDNSSQSFSQSEEEEEEEEGQGESTPFLSMQNMNMEPCERGYRSSTAPAPTADIRTHRAQGRPSTRSNGHSKSSQSRSSKNDNAPL</sequence>
<dbReference type="Ensembl" id="ENSHHUT00000022076.1">
    <property type="protein sequence ID" value="ENSHHUP00000021278.1"/>
    <property type="gene ID" value="ENSHHUG00000013308.1"/>
</dbReference>
<keyword evidence="11" id="KW-0325">Glycoprotein</keyword>
<evidence type="ECO:0000256" key="9">
    <source>
        <dbReference type="ARBA" id="ARBA00023136"/>
    </source>
</evidence>
<dbReference type="InterPro" id="IPR040180">
    <property type="entry name" value="Neuregulin"/>
</dbReference>
<dbReference type="GO" id="GO:0005615">
    <property type="term" value="C:extracellular space"/>
    <property type="evidence" value="ECO:0007669"/>
    <property type="project" value="TreeGrafter"/>
</dbReference>
<dbReference type="Proteomes" id="UP000314982">
    <property type="component" value="Unassembled WGS sequence"/>
</dbReference>
<dbReference type="InterPro" id="IPR003599">
    <property type="entry name" value="Ig_sub"/>
</dbReference>
<dbReference type="SMART" id="SM00409">
    <property type="entry name" value="IG"/>
    <property type="match status" value="1"/>
</dbReference>
<keyword evidence="3" id="KW-1003">Cell membrane</keyword>
<organism evidence="15 16">
    <name type="scientific">Hucho hucho</name>
    <name type="common">huchen</name>
    <dbReference type="NCBI Taxonomy" id="62062"/>
    <lineage>
        <taxon>Eukaryota</taxon>
        <taxon>Metazoa</taxon>
        <taxon>Chordata</taxon>
        <taxon>Craniata</taxon>
        <taxon>Vertebrata</taxon>
        <taxon>Euteleostomi</taxon>
        <taxon>Actinopterygii</taxon>
        <taxon>Neopterygii</taxon>
        <taxon>Teleostei</taxon>
        <taxon>Protacanthopterygii</taxon>
        <taxon>Salmoniformes</taxon>
        <taxon>Salmonidae</taxon>
        <taxon>Salmoninae</taxon>
        <taxon>Hucho</taxon>
    </lineage>
</organism>
<feature type="transmembrane region" description="Helical" evidence="13">
    <location>
        <begin position="310"/>
        <end position="330"/>
    </location>
</feature>
<dbReference type="GO" id="GO:0048513">
    <property type="term" value="P:animal organ development"/>
    <property type="evidence" value="ECO:0007669"/>
    <property type="project" value="TreeGrafter"/>
</dbReference>
<keyword evidence="8" id="KW-0339">Growth factor</keyword>
<evidence type="ECO:0000256" key="1">
    <source>
        <dbReference type="ARBA" id="ARBA00004251"/>
    </source>
</evidence>
<evidence type="ECO:0000256" key="11">
    <source>
        <dbReference type="ARBA" id="ARBA00023180"/>
    </source>
</evidence>
<accession>A0A4W5KV87</accession>
<keyword evidence="10" id="KW-1015">Disulfide bond</keyword>